<dbReference type="RefSeq" id="WP_070074291.1">
    <property type="nucleotide sequence ID" value="NZ_CP017449.1"/>
</dbReference>
<gene>
    <name evidence="2" type="ORF">BJI67_16135</name>
</gene>
<keyword evidence="1" id="KW-0812">Transmembrane</keyword>
<dbReference type="EMBL" id="CP017449">
    <property type="protein sequence ID" value="AOV18768.1"/>
    <property type="molecule type" value="Genomic_DNA"/>
</dbReference>
<accession>A0A1D8KCT8</accession>
<dbReference type="Proteomes" id="UP000095342">
    <property type="component" value="Plasmid pAPV6"/>
</dbReference>
<proteinExistence type="predicted"/>
<dbReference type="AlphaFoldDB" id="A0A1D8KCT8"/>
<evidence type="ECO:0000313" key="3">
    <source>
        <dbReference type="Proteomes" id="UP000095342"/>
    </source>
</evidence>
<sequence>MHIIGHIITFIVIVAFIIAPLWYVWYRVFMKLSGEERGQSLAQFNNADEKAWLRRIFWLKMMK</sequence>
<keyword evidence="1" id="KW-0472">Membrane</keyword>
<dbReference type="KEGG" id="aaeo:BJI67_16135"/>
<keyword evidence="2" id="KW-0614">Plasmid</keyword>
<keyword evidence="1" id="KW-1133">Transmembrane helix</keyword>
<geneLocation type="plasmid" evidence="3">
    <name>papv6</name>
</geneLocation>
<evidence type="ECO:0000256" key="1">
    <source>
        <dbReference type="SAM" id="Phobius"/>
    </source>
</evidence>
<evidence type="ECO:0000313" key="2">
    <source>
        <dbReference type="EMBL" id="AOV18768.1"/>
    </source>
</evidence>
<protein>
    <submittedName>
        <fullName evidence="2">Uncharacterized protein</fullName>
    </submittedName>
</protein>
<feature type="transmembrane region" description="Helical" evidence="1">
    <location>
        <begin position="6"/>
        <end position="25"/>
    </location>
</feature>
<name>A0A1D8KCT8_9GAMM</name>
<keyword evidence="3" id="KW-1185">Reference proteome</keyword>
<organism evidence="2 3">
    <name type="scientific">Acidihalobacter aeolianus</name>
    <dbReference type="NCBI Taxonomy" id="2792603"/>
    <lineage>
        <taxon>Bacteria</taxon>
        <taxon>Pseudomonadati</taxon>
        <taxon>Pseudomonadota</taxon>
        <taxon>Gammaproteobacteria</taxon>
        <taxon>Chromatiales</taxon>
        <taxon>Ectothiorhodospiraceae</taxon>
        <taxon>Acidihalobacter</taxon>
    </lineage>
</organism>
<reference evidence="2 3" key="1">
    <citation type="submission" date="2016-09" db="EMBL/GenBank/DDBJ databases">
        <title>Acidihalobacter prosperus V6 (DSM14174).</title>
        <authorList>
            <person name="Khaleque H.N."/>
            <person name="Ramsay J.P."/>
            <person name="Murphy R.J.T."/>
            <person name="Kaksonen A.H."/>
            <person name="Boxall N.J."/>
            <person name="Watkin E.L.J."/>
        </authorList>
    </citation>
    <scope>NUCLEOTIDE SEQUENCE [LARGE SCALE GENOMIC DNA]</scope>
    <source>
        <strain evidence="2 3">V6</strain>
        <plasmid evidence="3">papv6</plasmid>
    </source>
</reference>